<dbReference type="AlphaFoldDB" id="A0A6V8P6K7"/>
<reference evidence="2 3" key="1">
    <citation type="journal article" date="2020" name="Front. Microbiol.">
        <title>Single-cell genomics of novel Actinobacteria with the Wood-Ljungdahl pathway discovered in a serpentinizing system.</title>
        <authorList>
            <person name="Merino N."/>
            <person name="Kawai M."/>
            <person name="Boyd E.S."/>
            <person name="Colman D.R."/>
            <person name="McGlynn S.E."/>
            <person name="Nealson K.H."/>
            <person name="Kurokawa K."/>
            <person name="Hongoh Y."/>
        </authorList>
    </citation>
    <scope>NUCLEOTIDE SEQUENCE [LARGE SCALE GENOMIC DNA]</scope>
    <source>
        <strain evidence="2 3">S33</strain>
    </source>
</reference>
<dbReference type="Proteomes" id="UP000591948">
    <property type="component" value="Unassembled WGS sequence"/>
</dbReference>
<keyword evidence="3" id="KW-1185">Reference proteome</keyword>
<keyword evidence="1" id="KW-0472">Membrane</keyword>
<evidence type="ECO:0000313" key="3">
    <source>
        <dbReference type="Proteomes" id="UP000591948"/>
    </source>
</evidence>
<gene>
    <name evidence="2" type="ORF">HKBW3S33_01717</name>
</gene>
<evidence type="ECO:0000256" key="1">
    <source>
        <dbReference type="SAM" id="Phobius"/>
    </source>
</evidence>
<sequence>MDSPTNKMVRICVLAVLGVVLNLIEPPMPAPVPGIKLGLANLMSVIGLYSLGTYSAIWITILRTITVNLFLGFDLRGFLSLGGGVVSALIMEAVYYFYKRETGIVAVSMLGGLMHNFTQWLMVLILLQQPYLVVYLPFLLLSGGVAGVFVGTTGVYTLRRLGGFISGKDTQP</sequence>
<dbReference type="Pfam" id="PF07456">
    <property type="entry name" value="Hpre_diP_synt_I"/>
    <property type="match status" value="1"/>
</dbReference>
<name>A0A6V8P6K7_9ACTN</name>
<dbReference type="InterPro" id="IPR014535">
    <property type="entry name" value="Hpre_diP_synt_I"/>
</dbReference>
<comment type="caution">
    <text evidence="2">The sequence shown here is derived from an EMBL/GenBank/DDBJ whole genome shotgun (WGS) entry which is preliminary data.</text>
</comment>
<organism evidence="2 3">
    <name type="scientific">Candidatus Hakubella thermalkaliphila</name>
    <dbReference type="NCBI Taxonomy" id="2754717"/>
    <lineage>
        <taxon>Bacteria</taxon>
        <taxon>Bacillati</taxon>
        <taxon>Actinomycetota</taxon>
        <taxon>Actinomycetota incertae sedis</taxon>
        <taxon>Candidatus Hakubellales</taxon>
        <taxon>Candidatus Hakubellaceae</taxon>
        <taxon>Candidatus Hakubella</taxon>
    </lineage>
</organism>
<keyword evidence="1" id="KW-0812">Transmembrane</keyword>
<dbReference type="InterPro" id="IPR010898">
    <property type="entry name" value="Hpre_diP_synth_I"/>
</dbReference>
<dbReference type="EMBL" id="BLRY01000170">
    <property type="protein sequence ID" value="GFP28302.1"/>
    <property type="molecule type" value="Genomic_DNA"/>
</dbReference>
<dbReference type="PIRSF" id="PIRSF027391">
    <property type="entry name" value="Hpre_diP_synt_I"/>
    <property type="match status" value="1"/>
</dbReference>
<feature type="transmembrane region" description="Helical" evidence="1">
    <location>
        <begin position="104"/>
        <end position="127"/>
    </location>
</feature>
<feature type="transmembrane region" description="Helical" evidence="1">
    <location>
        <begin position="78"/>
        <end position="98"/>
    </location>
</feature>
<feature type="transmembrane region" description="Helical" evidence="1">
    <location>
        <begin position="134"/>
        <end position="158"/>
    </location>
</feature>
<accession>A0A6V8P6K7</accession>
<protein>
    <submittedName>
        <fullName evidence="2">Heptaprenyl diphosphate synthase</fullName>
    </submittedName>
</protein>
<evidence type="ECO:0000313" key="2">
    <source>
        <dbReference type="EMBL" id="GFP28302.1"/>
    </source>
</evidence>
<proteinExistence type="predicted"/>
<dbReference type="Gene3D" id="1.10.1760.20">
    <property type="match status" value="1"/>
</dbReference>
<keyword evidence="1" id="KW-1133">Transmembrane helix</keyword>